<proteinExistence type="inferred from homology"/>
<evidence type="ECO:0000256" key="2">
    <source>
        <dbReference type="ARBA" id="ARBA00022448"/>
    </source>
</evidence>
<dbReference type="InterPro" id="IPR006143">
    <property type="entry name" value="RND_pump_MFP"/>
</dbReference>
<evidence type="ECO:0000259" key="3">
    <source>
        <dbReference type="Pfam" id="PF25954"/>
    </source>
</evidence>
<evidence type="ECO:0000313" key="4">
    <source>
        <dbReference type="EMBL" id="MDR6512659.1"/>
    </source>
</evidence>
<dbReference type="InterPro" id="IPR058792">
    <property type="entry name" value="Beta-barrel_RND_2"/>
</dbReference>
<reference evidence="4 5" key="1">
    <citation type="submission" date="2023-07" db="EMBL/GenBank/DDBJ databases">
        <title>Sorghum-associated microbial communities from plants grown in Nebraska, USA.</title>
        <authorList>
            <person name="Schachtman D."/>
        </authorList>
    </citation>
    <scope>NUCLEOTIDE SEQUENCE [LARGE SCALE GENOMIC DNA]</scope>
    <source>
        <strain evidence="4 5">DS1027</strain>
    </source>
</reference>
<feature type="domain" description="CusB-like beta-barrel" evidence="3">
    <location>
        <begin position="246"/>
        <end position="320"/>
    </location>
</feature>
<dbReference type="NCBIfam" id="TIGR01730">
    <property type="entry name" value="RND_mfp"/>
    <property type="match status" value="1"/>
</dbReference>
<keyword evidence="5" id="KW-1185">Reference proteome</keyword>
<dbReference type="SUPFAM" id="SSF111369">
    <property type="entry name" value="HlyD-like secretion proteins"/>
    <property type="match status" value="1"/>
</dbReference>
<dbReference type="Pfam" id="PF25954">
    <property type="entry name" value="Beta-barrel_RND_2"/>
    <property type="match status" value="1"/>
</dbReference>
<comment type="caution">
    <text evidence="4">The sequence shown here is derived from an EMBL/GenBank/DDBJ whole genome shotgun (WGS) entry which is preliminary data.</text>
</comment>
<dbReference type="Proteomes" id="UP001184150">
    <property type="component" value="Unassembled WGS sequence"/>
</dbReference>
<gene>
    <name evidence="4" type="ORF">J2792_003544</name>
</gene>
<sequence>MMDHLPADEPERPVPVLSRSVQWQLAAALVVLVAAGGWLAPRMLGLDGDPAPAPPPASSDGSFSATQAQWDTLRFATVQTGPLGDATQSDGKIAVDDDLTTPVFSPFTGQVTRVFAKAGDRVRAGQPLFAVAANEAAQSEADIMTAAAAVKMAQANAARLHDLAANKGAALKDAQQADADLAAAQGNLLAAQGRRRALGSISHGEGIVRAPVGGVVTQRLIGMGQNVASATGGAATQAFTISDFSRVWLVGNLREEDAGRARLGQMALVRLPDGTTLRAPLTYVAPMIDPATRRLTVRAQIANPDERLKPETYVSFALETGGARQGLIVPEEAVIFEGDTARVWVADMRRHSLMLRPIGTGQVGGGIVEVTSGLKPGETVVTAGSLFIDRGAKAD</sequence>
<comment type="similarity">
    <text evidence="1">Belongs to the membrane fusion protein (MFP) (TC 8.A.1) family.</text>
</comment>
<keyword evidence="2" id="KW-0813">Transport</keyword>
<dbReference type="PANTHER" id="PTHR30097">
    <property type="entry name" value="CATION EFFLUX SYSTEM PROTEIN CUSB"/>
    <property type="match status" value="1"/>
</dbReference>
<dbReference type="Gene3D" id="2.40.50.100">
    <property type="match status" value="1"/>
</dbReference>
<name>A0ABU1MR10_9SPHN</name>
<protein>
    <submittedName>
        <fullName evidence="4">Cobalt-zinc-cadmium efflux system membrane fusion protein</fullName>
    </submittedName>
</protein>
<dbReference type="PANTHER" id="PTHR30097:SF15">
    <property type="entry name" value="CATION EFFLUX SYSTEM PROTEIN CUSB"/>
    <property type="match status" value="1"/>
</dbReference>
<dbReference type="Gene3D" id="2.40.420.20">
    <property type="match status" value="1"/>
</dbReference>
<evidence type="ECO:0000313" key="5">
    <source>
        <dbReference type="Proteomes" id="UP001184150"/>
    </source>
</evidence>
<dbReference type="EMBL" id="JAVDRD010000011">
    <property type="protein sequence ID" value="MDR6512659.1"/>
    <property type="molecule type" value="Genomic_DNA"/>
</dbReference>
<dbReference type="InterPro" id="IPR051909">
    <property type="entry name" value="MFP_Cation_Efflux"/>
</dbReference>
<evidence type="ECO:0000256" key="1">
    <source>
        <dbReference type="ARBA" id="ARBA00009477"/>
    </source>
</evidence>
<organism evidence="4 5">
    <name type="scientific">Novosphingobium capsulatum</name>
    <dbReference type="NCBI Taxonomy" id="13688"/>
    <lineage>
        <taxon>Bacteria</taxon>
        <taxon>Pseudomonadati</taxon>
        <taxon>Pseudomonadota</taxon>
        <taxon>Alphaproteobacteria</taxon>
        <taxon>Sphingomonadales</taxon>
        <taxon>Sphingomonadaceae</taxon>
        <taxon>Novosphingobium</taxon>
    </lineage>
</organism>
<dbReference type="RefSeq" id="WP_309806149.1">
    <property type="nucleotide sequence ID" value="NZ_JAVDRD010000011.1"/>
</dbReference>
<accession>A0ABU1MR10</accession>
<dbReference type="Gene3D" id="2.40.30.170">
    <property type="match status" value="1"/>
</dbReference>